<reference evidence="2 3" key="1">
    <citation type="journal article" date="2010" name="Stand. Genomic Sci.">
        <title>Complete genome sequence of Acetohalobium arabaticum type strain (Z-7288).</title>
        <authorList>
            <person name="Sikorski J."/>
            <person name="Lapidus A."/>
            <person name="Chertkov O."/>
            <person name="Lucas S."/>
            <person name="Copeland A."/>
            <person name="Glavina Del Rio T."/>
            <person name="Nolan M."/>
            <person name="Tice H."/>
            <person name="Cheng J.F."/>
            <person name="Han C."/>
            <person name="Brambilla E."/>
            <person name="Pitluck S."/>
            <person name="Liolios K."/>
            <person name="Ivanova N."/>
            <person name="Mavromatis K."/>
            <person name="Mikhailova N."/>
            <person name="Pati A."/>
            <person name="Bruce D."/>
            <person name="Detter C."/>
            <person name="Tapia R."/>
            <person name="Goodwin L."/>
            <person name="Chen A."/>
            <person name="Palaniappan K."/>
            <person name="Land M."/>
            <person name="Hauser L."/>
            <person name="Chang Y.J."/>
            <person name="Jeffries C.D."/>
            <person name="Rohde M."/>
            <person name="Goker M."/>
            <person name="Spring S."/>
            <person name="Woyke T."/>
            <person name="Bristow J."/>
            <person name="Eisen J.A."/>
            <person name="Markowitz V."/>
            <person name="Hugenholtz P."/>
            <person name="Kyrpides N.C."/>
            <person name="Klenk H.P."/>
        </authorList>
    </citation>
    <scope>NUCLEOTIDE SEQUENCE [LARGE SCALE GENOMIC DNA]</scope>
    <source>
        <strain evidence="3">ATCC 49924 / DSM 5501 / Z-7288</strain>
    </source>
</reference>
<dbReference type="InterPro" id="IPR025877">
    <property type="entry name" value="MobA-like_NTP_Trfase"/>
</dbReference>
<evidence type="ECO:0000313" key="3">
    <source>
        <dbReference type="Proteomes" id="UP000001661"/>
    </source>
</evidence>
<dbReference type="HOGENOM" id="CLU_061980_1_0_9"/>
<proteinExistence type="predicted"/>
<dbReference type="GO" id="GO:0016779">
    <property type="term" value="F:nucleotidyltransferase activity"/>
    <property type="evidence" value="ECO:0007669"/>
    <property type="project" value="UniProtKB-ARBA"/>
</dbReference>
<keyword evidence="3" id="KW-1185">Reference proteome</keyword>
<gene>
    <name evidence="2" type="ordered locus">Acear_0475</name>
</gene>
<dbReference type="KEGG" id="aar:Acear_0475"/>
<dbReference type="eggNOG" id="COG2068">
    <property type="taxonomic scope" value="Bacteria"/>
</dbReference>
<protein>
    <submittedName>
        <fullName evidence="2">4-diphosphocytidyl-2C-methyl-D-erythritolsynthas e</fullName>
    </submittedName>
</protein>
<dbReference type="NCBIfam" id="TIGR03310">
    <property type="entry name" value="matur_MocA_YgfJ"/>
    <property type="match status" value="1"/>
</dbReference>
<evidence type="ECO:0000259" key="1">
    <source>
        <dbReference type="Pfam" id="PF12804"/>
    </source>
</evidence>
<dbReference type="EMBL" id="CP002105">
    <property type="protein sequence ID" value="ADL12021.1"/>
    <property type="molecule type" value="Genomic_DNA"/>
</dbReference>
<dbReference type="PANTHER" id="PTHR43777">
    <property type="entry name" value="MOLYBDENUM COFACTOR CYTIDYLYLTRANSFERASE"/>
    <property type="match status" value="1"/>
</dbReference>
<accession>D9QUW2</accession>
<dbReference type="PANTHER" id="PTHR43777:SF1">
    <property type="entry name" value="MOLYBDENUM COFACTOR CYTIDYLYLTRANSFERASE"/>
    <property type="match status" value="1"/>
</dbReference>
<feature type="domain" description="MobA-like NTP transferase" evidence="1">
    <location>
        <begin position="4"/>
        <end position="163"/>
    </location>
</feature>
<dbReference type="InterPro" id="IPR029044">
    <property type="entry name" value="Nucleotide-diphossugar_trans"/>
</dbReference>
<dbReference type="STRING" id="574087.Acear_0475"/>
<sequence>MISAIVLAAGMSTRLGKTKQLLSIGEQTIIERVIDNLLAVDLDEVVVVVGHEAPKVKKVLNNRDIKISYNPDYRSGQSTSLIRGLQSINNKCSGILCALGDQPLVKAKTLNRLIVEFKRGQDLIVVPEYKEQRGNPVIFDSQLKPEMLKLEGDQGARTLIKKYHVQSKRVRVSDRGVVFDIDTKVDYHQLLKQLD</sequence>
<dbReference type="RefSeq" id="WP_013277467.1">
    <property type="nucleotide sequence ID" value="NC_014378.1"/>
</dbReference>
<dbReference type="Pfam" id="PF12804">
    <property type="entry name" value="NTP_transf_3"/>
    <property type="match status" value="1"/>
</dbReference>
<dbReference type="InterPro" id="IPR017696">
    <property type="entry name" value="Mo_hydrolase_YgfJ"/>
</dbReference>
<dbReference type="OrthoDB" id="9797742at2"/>
<evidence type="ECO:0000313" key="2">
    <source>
        <dbReference type="EMBL" id="ADL12021.1"/>
    </source>
</evidence>
<dbReference type="SUPFAM" id="SSF53448">
    <property type="entry name" value="Nucleotide-diphospho-sugar transferases"/>
    <property type="match status" value="1"/>
</dbReference>
<dbReference type="AlphaFoldDB" id="D9QUW2"/>
<name>D9QUW2_ACEAZ</name>
<organism evidence="2 3">
    <name type="scientific">Acetohalobium arabaticum (strain ATCC 49924 / DSM 5501 / Z-7288)</name>
    <dbReference type="NCBI Taxonomy" id="574087"/>
    <lineage>
        <taxon>Bacteria</taxon>
        <taxon>Bacillati</taxon>
        <taxon>Bacillota</taxon>
        <taxon>Clostridia</taxon>
        <taxon>Halanaerobiales</taxon>
        <taxon>Halobacteroidaceae</taxon>
        <taxon>Acetohalobium</taxon>
    </lineage>
</organism>
<dbReference type="Proteomes" id="UP000001661">
    <property type="component" value="Chromosome"/>
</dbReference>
<dbReference type="CDD" id="cd04182">
    <property type="entry name" value="GT_2_like_f"/>
    <property type="match status" value="1"/>
</dbReference>
<dbReference type="Gene3D" id="3.90.550.10">
    <property type="entry name" value="Spore Coat Polysaccharide Biosynthesis Protein SpsA, Chain A"/>
    <property type="match status" value="1"/>
</dbReference>